<dbReference type="EMBL" id="JACHLK010000006">
    <property type="protein sequence ID" value="MBB6560571.1"/>
    <property type="molecule type" value="Genomic_DNA"/>
</dbReference>
<evidence type="ECO:0000259" key="1">
    <source>
        <dbReference type="Pfam" id="PF00535"/>
    </source>
</evidence>
<dbReference type="GO" id="GO:0016757">
    <property type="term" value="F:glycosyltransferase activity"/>
    <property type="evidence" value="ECO:0007669"/>
    <property type="project" value="UniProtKB-KW"/>
</dbReference>
<gene>
    <name evidence="2" type="ORF">HNP48_003247</name>
</gene>
<dbReference type="RefSeq" id="WP_184858746.1">
    <property type="nucleotide sequence ID" value="NZ_JACHLK010000006.1"/>
</dbReference>
<feature type="domain" description="Glycosyltransferase 2-like" evidence="1">
    <location>
        <begin position="5"/>
        <end position="113"/>
    </location>
</feature>
<dbReference type="InterPro" id="IPR029044">
    <property type="entry name" value="Nucleotide-diphossugar_trans"/>
</dbReference>
<dbReference type="InterPro" id="IPR001173">
    <property type="entry name" value="Glyco_trans_2-like"/>
</dbReference>
<accession>A0A7X0PFL7</accession>
<evidence type="ECO:0000313" key="3">
    <source>
        <dbReference type="Proteomes" id="UP000575083"/>
    </source>
</evidence>
<name>A0A7X0PFL7_9BURK</name>
<keyword evidence="2" id="KW-0328">Glycosyltransferase</keyword>
<dbReference type="EC" id="2.4.1.-" evidence="2"/>
<dbReference type="Gene3D" id="3.90.550.10">
    <property type="entry name" value="Spore Coat Polysaccharide Biosynthesis Protein SpsA, Chain A"/>
    <property type="match status" value="1"/>
</dbReference>
<proteinExistence type="predicted"/>
<keyword evidence="2" id="KW-0808">Transferase</keyword>
<sequence>MTLHVLLCSHNGARFIAEQIASMRAQSRAVDVIHVFDHASDDGTRAVLEQLASQPGVPIELHWIGDAPGPAMSFFRAMGQLASRVEAADSVFLADQDDVWLPGKVAAMLEAAAHRSRPWALFHDVQVVDEALAPLQPSFYTGNPYAVPRDLDPRRLLLTNPVIGHTLLLSGDLLGHIARLPEQAAYVMHDWAVALVAQRMQCLAYVPHSLSLYRQHGSNLLGASRQRGLGEQLQRGMQLAGRVLGQAMAWARAHSAGVLPVASPKAGSPPWLSTPWAGRSHQRVALQLAWHALVSGPTWRRRSLALFLALQVLRRPAP</sequence>
<reference evidence="2 3" key="1">
    <citation type="submission" date="2020-08" db="EMBL/GenBank/DDBJ databases">
        <title>Functional genomics of gut bacteria from endangered species of beetles.</title>
        <authorList>
            <person name="Carlos-Shanley C."/>
        </authorList>
    </citation>
    <scope>NUCLEOTIDE SEQUENCE [LARGE SCALE GENOMIC DNA]</scope>
    <source>
        <strain evidence="2 3">S00198</strain>
    </source>
</reference>
<dbReference type="SUPFAM" id="SSF53448">
    <property type="entry name" value="Nucleotide-diphospho-sugar transferases"/>
    <property type="match status" value="1"/>
</dbReference>
<organism evidence="2 3">
    <name type="scientific">Acidovorax soli</name>
    <dbReference type="NCBI Taxonomy" id="592050"/>
    <lineage>
        <taxon>Bacteria</taxon>
        <taxon>Pseudomonadati</taxon>
        <taxon>Pseudomonadota</taxon>
        <taxon>Betaproteobacteria</taxon>
        <taxon>Burkholderiales</taxon>
        <taxon>Comamonadaceae</taxon>
        <taxon>Acidovorax</taxon>
    </lineage>
</organism>
<keyword evidence="3" id="KW-1185">Reference proteome</keyword>
<dbReference type="AlphaFoldDB" id="A0A7X0PFL7"/>
<dbReference type="Proteomes" id="UP000575083">
    <property type="component" value="Unassembled WGS sequence"/>
</dbReference>
<evidence type="ECO:0000313" key="2">
    <source>
        <dbReference type="EMBL" id="MBB6560571.1"/>
    </source>
</evidence>
<protein>
    <submittedName>
        <fullName evidence="2">Rhamnosyltransferase</fullName>
        <ecNumber evidence="2">2.4.1.-</ecNumber>
    </submittedName>
</protein>
<comment type="caution">
    <text evidence="2">The sequence shown here is derived from an EMBL/GenBank/DDBJ whole genome shotgun (WGS) entry which is preliminary data.</text>
</comment>
<dbReference type="Pfam" id="PF00535">
    <property type="entry name" value="Glycos_transf_2"/>
    <property type="match status" value="1"/>
</dbReference>